<gene>
    <name evidence="3" type="ORF">BKA19_4227</name>
</gene>
<keyword evidence="1" id="KW-0472">Membrane</keyword>
<dbReference type="GO" id="GO:0016020">
    <property type="term" value="C:membrane"/>
    <property type="evidence" value="ECO:0007669"/>
    <property type="project" value="TreeGrafter"/>
</dbReference>
<evidence type="ECO:0000259" key="2">
    <source>
        <dbReference type="Pfam" id="PF01757"/>
    </source>
</evidence>
<keyword evidence="4" id="KW-1185">Reference proteome</keyword>
<feature type="transmembrane region" description="Helical" evidence="1">
    <location>
        <begin position="50"/>
        <end position="69"/>
    </location>
</feature>
<evidence type="ECO:0000313" key="3">
    <source>
        <dbReference type="EMBL" id="RZU34459.1"/>
    </source>
</evidence>
<feature type="transmembrane region" description="Helical" evidence="1">
    <location>
        <begin position="223"/>
        <end position="241"/>
    </location>
</feature>
<name>A0A4Q7YE32_9ACTN</name>
<feature type="transmembrane region" description="Helical" evidence="1">
    <location>
        <begin position="90"/>
        <end position="108"/>
    </location>
</feature>
<dbReference type="Proteomes" id="UP000292507">
    <property type="component" value="Unassembled WGS sequence"/>
</dbReference>
<dbReference type="GO" id="GO:0009103">
    <property type="term" value="P:lipopolysaccharide biosynthetic process"/>
    <property type="evidence" value="ECO:0007669"/>
    <property type="project" value="TreeGrafter"/>
</dbReference>
<protein>
    <submittedName>
        <fullName evidence="3">Peptidoglycan/LPS O-acetylase OafA/YrhL</fullName>
    </submittedName>
</protein>
<dbReference type="InterPro" id="IPR050879">
    <property type="entry name" value="Acyltransferase_3"/>
</dbReference>
<dbReference type="RefSeq" id="WP_158657588.1">
    <property type="nucleotide sequence ID" value="NZ_POQT01000017.1"/>
</dbReference>
<feature type="transmembrane region" description="Helical" evidence="1">
    <location>
        <begin position="138"/>
        <end position="160"/>
    </location>
</feature>
<feature type="domain" description="Acyltransferase 3" evidence="2">
    <location>
        <begin position="21"/>
        <end position="327"/>
    </location>
</feature>
<reference evidence="3 4" key="1">
    <citation type="submission" date="2019-02" db="EMBL/GenBank/DDBJ databases">
        <title>Sequencing the genomes of 1000 actinobacteria strains.</title>
        <authorList>
            <person name="Klenk H.-P."/>
        </authorList>
    </citation>
    <scope>NUCLEOTIDE SEQUENCE [LARGE SCALE GENOMIC DNA]</scope>
    <source>
        <strain evidence="3 4">DSM 44509</strain>
    </source>
</reference>
<evidence type="ECO:0000256" key="1">
    <source>
        <dbReference type="SAM" id="Phobius"/>
    </source>
</evidence>
<feature type="transmembrane region" description="Helical" evidence="1">
    <location>
        <begin position="247"/>
        <end position="266"/>
    </location>
</feature>
<dbReference type="Pfam" id="PF01757">
    <property type="entry name" value="Acyl_transf_3"/>
    <property type="match status" value="1"/>
</dbReference>
<dbReference type="AlphaFoldDB" id="A0A4Q7YE32"/>
<feature type="transmembrane region" description="Helical" evidence="1">
    <location>
        <begin position="26"/>
        <end position="44"/>
    </location>
</feature>
<evidence type="ECO:0000313" key="4">
    <source>
        <dbReference type="Proteomes" id="UP000292507"/>
    </source>
</evidence>
<feature type="transmembrane region" description="Helical" evidence="1">
    <location>
        <begin position="167"/>
        <end position="186"/>
    </location>
</feature>
<comment type="caution">
    <text evidence="3">The sequence shown here is derived from an EMBL/GenBank/DDBJ whole genome shotgun (WGS) entry which is preliminary data.</text>
</comment>
<accession>A0A4Q7YE32</accession>
<dbReference type="InterPro" id="IPR002656">
    <property type="entry name" value="Acyl_transf_3_dom"/>
</dbReference>
<keyword evidence="1" id="KW-0812">Transmembrane</keyword>
<organism evidence="3 4">
    <name type="scientific">Blastococcus saxobsidens</name>
    <dbReference type="NCBI Taxonomy" id="138336"/>
    <lineage>
        <taxon>Bacteria</taxon>
        <taxon>Bacillati</taxon>
        <taxon>Actinomycetota</taxon>
        <taxon>Actinomycetes</taxon>
        <taxon>Geodermatophilales</taxon>
        <taxon>Geodermatophilaceae</taxon>
        <taxon>Blastococcus</taxon>
    </lineage>
</organism>
<dbReference type="PANTHER" id="PTHR23028:SF53">
    <property type="entry name" value="ACYL_TRANSF_3 DOMAIN-CONTAINING PROTEIN"/>
    <property type="match status" value="1"/>
</dbReference>
<dbReference type="EMBL" id="SHKV01000001">
    <property type="protein sequence ID" value="RZU34459.1"/>
    <property type="molecule type" value="Genomic_DNA"/>
</dbReference>
<proteinExistence type="predicted"/>
<dbReference type="GO" id="GO:0016747">
    <property type="term" value="F:acyltransferase activity, transferring groups other than amino-acyl groups"/>
    <property type="evidence" value="ECO:0007669"/>
    <property type="project" value="InterPro"/>
</dbReference>
<keyword evidence="1" id="KW-1133">Transmembrane helix</keyword>
<sequence length="377" mass="40128">MTGTVAVVRSAVPGDDRQFLPALDGLRAVAALLVVGYHAALTTWPLDVGWAGVAIFFVLSGYLITRLSLADEAGRGFSFRGFWIRRVARIVPLYLLAVAAFMVLPFVGEGGGWSTVARTLPYYLTFNGEFVEDGPMSVAWSLGIEEKFYLLWPIVAFALFAGRRGRLPATGTAAVLCLVTAVLLPVPGLSGYAGLLVGAALAFLERRCGWVADGLPGALARPVAGWLSTLAVAGVLVAANVPADDSVVYLLLCPLVAVLLLHLVHGRSAVTRFLGTAPMRWLGRRSYGIYLLHTLALTVCAKALPAGLPARDLWVGAGCLALTLVVSDVAHRLVERPFIRLGREWSRSAEADRAPGVGARVELGRVPGSRASRRHQG</sequence>
<dbReference type="PANTHER" id="PTHR23028">
    <property type="entry name" value="ACETYLTRANSFERASE"/>
    <property type="match status" value="1"/>
</dbReference>